<evidence type="ECO:0000256" key="7">
    <source>
        <dbReference type="ARBA" id="ARBA00022840"/>
    </source>
</evidence>
<dbReference type="AlphaFoldDB" id="C1BMW3"/>
<evidence type="ECO:0000256" key="6">
    <source>
        <dbReference type="ARBA" id="ARBA00022741"/>
    </source>
</evidence>
<dbReference type="SUPFAM" id="SSF82114">
    <property type="entry name" value="Riboflavin kinase-like"/>
    <property type="match status" value="1"/>
</dbReference>
<keyword evidence="5" id="KW-0808">Transferase</keyword>
<keyword evidence="3" id="KW-0285">Flavoprotein</keyword>
<dbReference type="GO" id="GO:0005524">
    <property type="term" value="F:ATP binding"/>
    <property type="evidence" value="ECO:0007669"/>
    <property type="project" value="UniProtKB-KW"/>
</dbReference>
<sequence>MRVNASLFPIALSGKIIKGFGRGSKELGIPTANFSEEVVASLPAELSTGIYFGWAQIDAELPEKMVASIGWNPFYKNEKKTVETHILKEYSGDLYDRSLRVLISGYIREERDYKSLDDLIKDIQGDIAFAKEQLERDSELSGLRNHSLFGTKE</sequence>
<dbReference type="EMBL" id="BT077147">
    <property type="protein sequence ID" value="ACO11571.1"/>
    <property type="molecule type" value="mRNA"/>
</dbReference>
<evidence type="ECO:0000256" key="2">
    <source>
        <dbReference type="ARBA" id="ARBA00012105"/>
    </source>
</evidence>
<dbReference type="InterPro" id="IPR015865">
    <property type="entry name" value="Riboflavin_kinase_bac/euk"/>
</dbReference>
<dbReference type="Gene3D" id="2.40.30.30">
    <property type="entry name" value="Riboflavin kinase-like"/>
    <property type="match status" value="1"/>
</dbReference>
<accession>C1BMW3</accession>
<dbReference type="SMART" id="SM00904">
    <property type="entry name" value="Flavokinase"/>
    <property type="match status" value="1"/>
</dbReference>
<comment type="pathway">
    <text evidence="1">Cofactor biosynthesis; FMN biosynthesis; FMN from riboflavin (ATP route): step 1/1.</text>
</comment>
<dbReference type="GO" id="GO:0009398">
    <property type="term" value="P:FMN biosynthetic process"/>
    <property type="evidence" value="ECO:0007669"/>
    <property type="project" value="UniProtKB-UniPathway"/>
</dbReference>
<dbReference type="PANTHER" id="PTHR22749">
    <property type="entry name" value="RIBOFLAVIN KINASE/FMN ADENYLYLTRANSFERASE"/>
    <property type="match status" value="1"/>
</dbReference>
<dbReference type="GO" id="GO:0005739">
    <property type="term" value="C:mitochondrion"/>
    <property type="evidence" value="ECO:0007669"/>
    <property type="project" value="TreeGrafter"/>
</dbReference>
<evidence type="ECO:0000256" key="1">
    <source>
        <dbReference type="ARBA" id="ARBA00005201"/>
    </source>
</evidence>
<dbReference type="Pfam" id="PF01687">
    <property type="entry name" value="Flavokinase"/>
    <property type="match status" value="1"/>
</dbReference>
<dbReference type="InterPro" id="IPR023468">
    <property type="entry name" value="Riboflavin_kinase"/>
</dbReference>
<keyword evidence="6" id="KW-0547">Nucleotide-binding</keyword>
<reference evidence="9" key="1">
    <citation type="submission" date="2009-03" db="EMBL/GenBank/DDBJ databases">
        <title>Caligus rogercresseyi ESTs and full-length cDNAs.</title>
        <authorList>
            <person name="Yasuike M."/>
            <person name="von Schalburg K."/>
            <person name="Cooper G."/>
            <person name="Leong J."/>
            <person name="Jones S.R.M."/>
            <person name="Koop B.F."/>
        </authorList>
    </citation>
    <scope>NUCLEOTIDE SEQUENCE</scope>
    <source>
        <tissue evidence="9">Whole tissue</tissue>
    </source>
</reference>
<dbReference type="InterPro" id="IPR023465">
    <property type="entry name" value="Riboflavin_kinase_dom_sf"/>
</dbReference>
<evidence type="ECO:0000256" key="5">
    <source>
        <dbReference type="ARBA" id="ARBA00022679"/>
    </source>
</evidence>
<dbReference type="EMBL" id="BT075942">
    <property type="protein sequence ID" value="ACO10366.1"/>
    <property type="molecule type" value="mRNA"/>
</dbReference>
<keyword evidence="4" id="KW-0288">FMN</keyword>
<keyword evidence="7" id="KW-0067">ATP-binding</keyword>
<evidence type="ECO:0000256" key="3">
    <source>
        <dbReference type="ARBA" id="ARBA00022630"/>
    </source>
</evidence>
<protein>
    <recommendedName>
        <fullName evidence="2">riboflavin kinase</fullName>
        <ecNumber evidence="2">2.7.1.26</ecNumber>
    </recommendedName>
</protein>
<keyword evidence="9" id="KW-0418">Kinase</keyword>
<gene>
    <name evidence="9" type="primary">RIFK</name>
</gene>
<organism evidence="9">
    <name type="scientific">Caligus rogercresseyi</name>
    <name type="common">Sea louse</name>
    <dbReference type="NCBI Taxonomy" id="217165"/>
    <lineage>
        <taxon>Eukaryota</taxon>
        <taxon>Metazoa</taxon>
        <taxon>Ecdysozoa</taxon>
        <taxon>Arthropoda</taxon>
        <taxon>Crustacea</taxon>
        <taxon>Multicrustacea</taxon>
        <taxon>Hexanauplia</taxon>
        <taxon>Copepoda</taxon>
        <taxon>Siphonostomatoida</taxon>
        <taxon>Caligidae</taxon>
        <taxon>Caligus</taxon>
    </lineage>
</organism>
<dbReference type="GO" id="GO:0008531">
    <property type="term" value="F:riboflavin kinase activity"/>
    <property type="evidence" value="ECO:0007669"/>
    <property type="project" value="UniProtKB-EC"/>
</dbReference>
<name>C1BMW3_CALRO</name>
<dbReference type="EMBL" id="BT076520">
    <property type="protein sequence ID" value="ACO10944.1"/>
    <property type="molecule type" value="mRNA"/>
</dbReference>
<dbReference type="PANTHER" id="PTHR22749:SF6">
    <property type="entry name" value="RIBOFLAVIN KINASE"/>
    <property type="match status" value="1"/>
</dbReference>
<evidence type="ECO:0000256" key="4">
    <source>
        <dbReference type="ARBA" id="ARBA00022643"/>
    </source>
</evidence>
<evidence type="ECO:0000313" key="9">
    <source>
        <dbReference type="EMBL" id="ACO10366.1"/>
    </source>
</evidence>
<feature type="domain" description="Riboflavin kinase" evidence="8">
    <location>
        <begin position="5"/>
        <end position="135"/>
    </location>
</feature>
<evidence type="ECO:0000259" key="8">
    <source>
        <dbReference type="SMART" id="SM00904"/>
    </source>
</evidence>
<dbReference type="GO" id="GO:0009231">
    <property type="term" value="P:riboflavin biosynthetic process"/>
    <property type="evidence" value="ECO:0007669"/>
    <property type="project" value="InterPro"/>
</dbReference>
<proteinExistence type="evidence at transcript level"/>
<dbReference type="EC" id="2.7.1.26" evidence="2"/>
<dbReference type="UniPathway" id="UPA00276">
    <property type="reaction ID" value="UER00406"/>
</dbReference>